<dbReference type="PANTHER" id="PTHR31517:SF59">
    <property type="entry name" value="PEROXIDASE"/>
    <property type="match status" value="1"/>
</dbReference>
<comment type="caution">
    <text evidence="20">The sequence shown here is derived from an EMBL/GenBank/DDBJ whole genome shotgun (WGS) entry which is preliminary data.</text>
</comment>
<evidence type="ECO:0000256" key="16">
    <source>
        <dbReference type="ARBA" id="ARBA00023324"/>
    </source>
</evidence>
<keyword evidence="21" id="KW-1185">Reference proteome</keyword>
<feature type="compositionally biased region" description="Basic residues" evidence="17">
    <location>
        <begin position="76"/>
        <end position="94"/>
    </location>
</feature>
<dbReference type="Proteomes" id="UP000823775">
    <property type="component" value="Unassembled WGS sequence"/>
</dbReference>
<feature type="signal peptide" evidence="18">
    <location>
        <begin position="1"/>
        <end position="23"/>
    </location>
</feature>
<evidence type="ECO:0000256" key="2">
    <source>
        <dbReference type="ARBA" id="ARBA00001913"/>
    </source>
</evidence>
<evidence type="ECO:0000256" key="3">
    <source>
        <dbReference type="ARBA" id="ARBA00001970"/>
    </source>
</evidence>
<feature type="chain" id="PRO_5047134759" description="peroxidase" evidence="18">
    <location>
        <begin position="24"/>
        <end position="435"/>
    </location>
</feature>
<dbReference type="PROSITE" id="PS00435">
    <property type="entry name" value="PEROXIDASE_1"/>
    <property type="match status" value="1"/>
</dbReference>
<evidence type="ECO:0000256" key="11">
    <source>
        <dbReference type="ARBA" id="ARBA00022837"/>
    </source>
</evidence>
<dbReference type="Gene3D" id="1.10.420.10">
    <property type="entry name" value="Peroxidase, domain 2"/>
    <property type="match status" value="1"/>
</dbReference>
<keyword evidence="13" id="KW-0408">Iron</keyword>
<evidence type="ECO:0000256" key="15">
    <source>
        <dbReference type="ARBA" id="ARBA00023180"/>
    </source>
</evidence>
<evidence type="ECO:0000256" key="18">
    <source>
        <dbReference type="SAM" id="SignalP"/>
    </source>
</evidence>
<comment type="cofactor">
    <cofactor evidence="3">
        <name>heme b</name>
        <dbReference type="ChEBI" id="CHEBI:60344"/>
    </cofactor>
</comment>
<keyword evidence="10" id="KW-0479">Metal-binding</keyword>
<keyword evidence="11" id="KW-0106">Calcium</keyword>
<dbReference type="InterPro" id="IPR010255">
    <property type="entry name" value="Haem_peroxidase_sf"/>
</dbReference>
<evidence type="ECO:0000256" key="14">
    <source>
        <dbReference type="ARBA" id="ARBA00023157"/>
    </source>
</evidence>
<dbReference type="InterPro" id="IPR019793">
    <property type="entry name" value="Peroxidases_heam-ligand_BS"/>
</dbReference>
<evidence type="ECO:0000313" key="21">
    <source>
        <dbReference type="Proteomes" id="UP000823775"/>
    </source>
</evidence>
<dbReference type="Pfam" id="PF00141">
    <property type="entry name" value="peroxidase"/>
    <property type="match status" value="1"/>
</dbReference>
<keyword evidence="14" id="KW-1015">Disulfide bond</keyword>
<accession>A0ABS8SMC2</accession>
<gene>
    <name evidence="20" type="ORF">HAX54_042660</name>
</gene>
<comment type="cofactor">
    <cofactor evidence="2">
        <name>Ca(2+)</name>
        <dbReference type="ChEBI" id="CHEBI:29108"/>
    </cofactor>
</comment>
<evidence type="ECO:0000256" key="5">
    <source>
        <dbReference type="ARBA" id="ARBA00006873"/>
    </source>
</evidence>
<evidence type="ECO:0000313" key="20">
    <source>
        <dbReference type="EMBL" id="MCD7460011.1"/>
    </source>
</evidence>
<dbReference type="PANTHER" id="PTHR31517">
    <property type="match status" value="1"/>
</dbReference>
<keyword evidence="18" id="KW-0732">Signal</keyword>
<feature type="domain" description="Plant heme peroxidase family profile" evidence="19">
    <location>
        <begin position="140"/>
        <end position="434"/>
    </location>
</feature>
<keyword evidence="7" id="KW-0964">Secreted</keyword>
<evidence type="ECO:0000256" key="6">
    <source>
        <dbReference type="ARBA" id="ARBA00012313"/>
    </source>
</evidence>
<evidence type="ECO:0000256" key="4">
    <source>
        <dbReference type="ARBA" id="ARBA00002322"/>
    </source>
</evidence>
<comment type="function">
    <text evidence="4">Removal of H(2)O(2), oxidation of toxic reductants, biosynthesis and degradation of lignin, suberization, auxin catabolism, response to environmental stresses such as wounding, pathogen attack and oxidative stress. These functions might be dependent on each isozyme/isoform in each plant tissue.</text>
</comment>
<dbReference type="EC" id="1.11.1.7" evidence="6"/>
<evidence type="ECO:0000256" key="10">
    <source>
        <dbReference type="ARBA" id="ARBA00022723"/>
    </source>
</evidence>
<keyword evidence="12" id="KW-0560">Oxidoreductase</keyword>
<evidence type="ECO:0000256" key="17">
    <source>
        <dbReference type="SAM" id="MobiDB-lite"/>
    </source>
</evidence>
<keyword evidence="8" id="KW-0575">Peroxidase</keyword>
<keyword evidence="15" id="KW-0325">Glycoprotein</keyword>
<dbReference type="InterPro" id="IPR033905">
    <property type="entry name" value="Secretory_peroxidase"/>
</dbReference>
<evidence type="ECO:0000256" key="12">
    <source>
        <dbReference type="ARBA" id="ARBA00023002"/>
    </source>
</evidence>
<feature type="compositionally biased region" description="Basic and acidic residues" evidence="17">
    <location>
        <begin position="64"/>
        <end position="75"/>
    </location>
</feature>
<evidence type="ECO:0000256" key="7">
    <source>
        <dbReference type="ARBA" id="ARBA00022525"/>
    </source>
</evidence>
<evidence type="ECO:0000256" key="1">
    <source>
        <dbReference type="ARBA" id="ARBA00000189"/>
    </source>
</evidence>
<organism evidence="20 21">
    <name type="scientific">Datura stramonium</name>
    <name type="common">Jimsonweed</name>
    <name type="synonym">Common thornapple</name>
    <dbReference type="NCBI Taxonomy" id="4076"/>
    <lineage>
        <taxon>Eukaryota</taxon>
        <taxon>Viridiplantae</taxon>
        <taxon>Streptophyta</taxon>
        <taxon>Embryophyta</taxon>
        <taxon>Tracheophyta</taxon>
        <taxon>Spermatophyta</taxon>
        <taxon>Magnoliopsida</taxon>
        <taxon>eudicotyledons</taxon>
        <taxon>Gunneridae</taxon>
        <taxon>Pentapetalae</taxon>
        <taxon>asterids</taxon>
        <taxon>lamiids</taxon>
        <taxon>Solanales</taxon>
        <taxon>Solanaceae</taxon>
        <taxon>Solanoideae</taxon>
        <taxon>Datureae</taxon>
        <taxon>Datura</taxon>
    </lineage>
</organism>
<protein>
    <recommendedName>
        <fullName evidence="6">peroxidase</fullName>
        <ecNumber evidence="6">1.11.1.7</ecNumber>
    </recommendedName>
</protein>
<evidence type="ECO:0000256" key="8">
    <source>
        <dbReference type="ARBA" id="ARBA00022559"/>
    </source>
</evidence>
<dbReference type="Gene3D" id="1.10.520.10">
    <property type="match status" value="1"/>
</dbReference>
<dbReference type="CDD" id="cd00693">
    <property type="entry name" value="secretory_peroxidase"/>
    <property type="match status" value="1"/>
</dbReference>
<name>A0ABS8SMC2_DATST</name>
<sequence length="435" mass="48509">MVAKARIFVSILLVCAILLPSLALSFLDHRPEFLEHDSRKTDVTIHGDNNNNNVVRANDFAIPHSDDERRKERSLKEKKKSKKKKNKKGKKSHHQHHFDAFFNPVIEGVQQGVEEFSHIFPGYRVPPTTEKQVEPEINGGLQVGFYQQTCPQAERIIKDGLIRAVQNDSTIAAAIPRLFLHDCFVKGCDGSILLDATPSGAAVEKLSGTNGITVRGFELIDEIKQELEEYCPGIVSCSDTLAYLSRDALVASGLPHYEVIGGRRDGTESLEANVGGNLPLPGDTVDQMIDLFEKKGLNVEDLVVLIGAHSIGVAHCFNFLYRMDTPEKAQMVDPRLGGVMRFTCTDQMSKLAFDATTQYKMDSVFYKQLLNNRGLLESDQILTQDIRTRGFVQRFGDDEMGWFNKFGKAMNKLGAIEVLTGNQGQIRKQCRAVNL</sequence>
<dbReference type="PRINTS" id="PR00458">
    <property type="entry name" value="PEROXIDASE"/>
</dbReference>
<evidence type="ECO:0000256" key="9">
    <source>
        <dbReference type="ARBA" id="ARBA00022617"/>
    </source>
</evidence>
<dbReference type="SUPFAM" id="SSF48113">
    <property type="entry name" value="Heme-dependent peroxidases"/>
    <property type="match status" value="1"/>
</dbReference>
<feature type="region of interest" description="Disordered" evidence="17">
    <location>
        <begin position="42"/>
        <end position="94"/>
    </location>
</feature>
<dbReference type="EMBL" id="JACEIK010000630">
    <property type="protein sequence ID" value="MCD7460011.1"/>
    <property type="molecule type" value="Genomic_DNA"/>
</dbReference>
<keyword evidence="9" id="KW-0349">Heme</keyword>
<dbReference type="InterPro" id="IPR002016">
    <property type="entry name" value="Haem_peroxidase"/>
</dbReference>
<dbReference type="PRINTS" id="PR00461">
    <property type="entry name" value="PLPEROXIDASE"/>
</dbReference>
<dbReference type="PROSITE" id="PS50873">
    <property type="entry name" value="PEROXIDASE_4"/>
    <property type="match status" value="1"/>
</dbReference>
<evidence type="ECO:0000259" key="19">
    <source>
        <dbReference type="PROSITE" id="PS50873"/>
    </source>
</evidence>
<comment type="catalytic activity">
    <reaction evidence="1">
        <text>2 a phenolic donor + H2O2 = 2 a phenolic radical donor + 2 H2O</text>
        <dbReference type="Rhea" id="RHEA:56136"/>
        <dbReference type="ChEBI" id="CHEBI:15377"/>
        <dbReference type="ChEBI" id="CHEBI:16240"/>
        <dbReference type="ChEBI" id="CHEBI:139520"/>
        <dbReference type="ChEBI" id="CHEBI:139521"/>
        <dbReference type="EC" id="1.11.1.7"/>
    </reaction>
</comment>
<proteinExistence type="inferred from homology"/>
<keyword evidence="16" id="KW-0376">Hydrogen peroxide</keyword>
<comment type="similarity">
    <text evidence="5">Belongs to the peroxidase family. Ascorbate peroxidase subfamily.</text>
</comment>
<dbReference type="InterPro" id="IPR000823">
    <property type="entry name" value="Peroxidase_pln"/>
</dbReference>
<evidence type="ECO:0000256" key="13">
    <source>
        <dbReference type="ARBA" id="ARBA00023004"/>
    </source>
</evidence>
<reference evidence="20 21" key="1">
    <citation type="journal article" date="2021" name="BMC Genomics">
        <title>Datura genome reveals duplications of psychoactive alkaloid biosynthetic genes and high mutation rate following tissue culture.</title>
        <authorList>
            <person name="Rajewski A."/>
            <person name="Carter-House D."/>
            <person name="Stajich J."/>
            <person name="Litt A."/>
        </authorList>
    </citation>
    <scope>NUCLEOTIDE SEQUENCE [LARGE SCALE GENOMIC DNA]</scope>
    <source>
        <strain evidence="20">AR-01</strain>
    </source>
</reference>